<dbReference type="Proteomes" id="UP001597344">
    <property type="component" value="Unassembled WGS sequence"/>
</dbReference>
<feature type="compositionally biased region" description="Polar residues" evidence="1">
    <location>
        <begin position="49"/>
        <end position="59"/>
    </location>
</feature>
<organism evidence="2 3">
    <name type="scientific">Aquimarina celericrescens</name>
    <dbReference type="NCBI Taxonomy" id="1964542"/>
    <lineage>
        <taxon>Bacteria</taxon>
        <taxon>Pseudomonadati</taxon>
        <taxon>Bacteroidota</taxon>
        <taxon>Flavobacteriia</taxon>
        <taxon>Flavobacteriales</taxon>
        <taxon>Flavobacteriaceae</taxon>
        <taxon>Aquimarina</taxon>
    </lineage>
</organism>
<sequence length="59" mass="6596">MITFLLILLGLVAFNFVLLKFSMQSVDTKKKSRTNKVQINHMPEKATSKSKSSEIPNAA</sequence>
<accession>A0ABW5ASN6</accession>
<evidence type="ECO:0000313" key="2">
    <source>
        <dbReference type="EMBL" id="MFD2185485.1"/>
    </source>
</evidence>
<gene>
    <name evidence="2" type="ORF">ACFSJT_01665</name>
</gene>
<reference evidence="3" key="1">
    <citation type="journal article" date="2019" name="Int. J. Syst. Evol. Microbiol.">
        <title>The Global Catalogue of Microorganisms (GCM) 10K type strain sequencing project: providing services to taxonomists for standard genome sequencing and annotation.</title>
        <authorList>
            <consortium name="The Broad Institute Genomics Platform"/>
            <consortium name="The Broad Institute Genome Sequencing Center for Infectious Disease"/>
            <person name="Wu L."/>
            <person name="Ma J."/>
        </authorList>
    </citation>
    <scope>NUCLEOTIDE SEQUENCE [LARGE SCALE GENOMIC DNA]</scope>
    <source>
        <strain evidence="3">DT92</strain>
    </source>
</reference>
<evidence type="ECO:0000313" key="3">
    <source>
        <dbReference type="Proteomes" id="UP001597344"/>
    </source>
</evidence>
<dbReference type="EMBL" id="JBHUHY010000002">
    <property type="protein sequence ID" value="MFD2185485.1"/>
    <property type="molecule type" value="Genomic_DNA"/>
</dbReference>
<feature type="region of interest" description="Disordered" evidence="1">
    <location>
        <begin position="27"/>
        <end position="59"/>
    </location>
</feature>
<proteinExistence type="predicted"/>
<name>A0ABW5ASN6_9FLAO</name>
<keyword evidence="3" id="KW-1185">Reference proteome</keyword>
<evidence type="ECO:0000256" key="1">
    <source>
        <dbReference type="SAM" id="MobiDB-lite"/>
    </source>
</evidence>
<dbReference type="RefSeq" id="WP_378318453.1">
    <property type="nucleotide sequence ID" value="NZ_JBHUHY010000002.1"/>
</dbReference>
<comment type="caution">
    <text evidence="2">The sequence shown here is derived from an EMBL/GenBank/DDBJ whole genome shotgun (WGS) entry which is preliminary data.</text>
</comment>
<protein>
    <submittedName>
        <fullName evidence="2">Uncharacterized protein</fullName>
    </submittedName>
</protein>